<gene>
    <name evidence="1" type="ORF">CY34DRAFT_801897</name>
</gene>
<reference evidence="1 2" key="1">
    <citation type="submission" date="2014-04" db="EMBL/GenBank/DDBJ databases">
        <authorList>
            <consortium name="DOE Joint Genome Institute"/>
            <person name="Kuo A."/>
            <person name="Ruytinx J."/>
            <person name="Rineau F."/>
            <person name="Colpaert J."/>
            <person name="Kohler A."/>
            <person name="Nagy L.G."/>
            <person name="Floudas D."/>
            <person name="Copeland A."/>
            <person name="Barry K.W."/>
            <person name="Cichocki N."/>
            <person name="Veneault-Fourrey C."/>
            <person name="LaButti K."/>
            <person name="Lindquist E.A."/>
            <person name="Lipzen A."/>
            <person name="Lundell T."/>
            <person name="Morin E."/>
            <person name="Murat C."/>
            <person name="Sun H."/>
            <person name="Tunlid A."/>
            <person name="Henrissat B."/>
            <person name="Grigoriev I.V."/>
            <person name="Hibbett D.S."/>
            <person name="Martin F."/>
            <person name="Nordberg H.P."/>
            <person name="Cantor M.N."/>
            <person name="Hua S.X."/>
        </authorList>
    </citation>
    <scope>NUCLEOTIDE SEQUENCE [LARGE SCALE GENOMIC DNA]</scope>
    <source>
        <strain evidence="1 2">UH-Slu-Lm8-n1</strain>
    </source>
</reference>
<protein>
    <submittedName>
        <fullName evidence="1">Uncharacterized protein</fullName>
    </submittedName>
</protein>
<dbReference type="EMBL" id="KN835177">
    <property type="protein sequence ID" value="KIK45170.1"/>
    <property type="molecule type" value="Genomic_DNA"/>
</dbReference>
<accession>A0A0D0A4Y8</accession>
<evidence type="ECO:0000313" key="1">
    <source>
        <dbReference type="EMBL" id="KIK45170.1"/>
    </source>
</evidence>
<proteinExistence type="predicted"/>
<dbReference type="HOGENOM" id="CLU_2777623_0_0_1"/>
<dbReference type="Proteomes" id="UP000054485">
    <property type="component" value="Unassembled WGS sequence"/>
</dbReference>
<dbReference type="AlphaFoldDB" id="A0A0D0A4Y8"/>
<evidence type="ECO:0000313" key="2">
    <source>
        <dbReference type="Proteomes" id="UP000054485"/>
    </source>
</evidence>
<sequence length="69" mass="7893">MSSSTEPNQPDNRLDSFVLARVRAGALFMKHTLKSAAQSRKSAICRRPSRQMNAEDLRFERLCDARQIQ</sequence>
<reference evidence="2" key="2">
    <citation type="submission" date="2015-01" db="EMBL/GenBank/DDBJ databases">
        <title>Evolutionary Origins and Diversification of the Mycorrhizal Mutualists.</title>
        <authorList>
            <consortium name="DOE Joint Genome Institute"/>
            <consortium name="Mycorrhizal Genomics Consortium"/>
            <person name="Kohler A."/>
            <person name="Kuo A."/>
            <person name="Nagy L.G."/>
            <person name="Floudas D."/>
            <person name="Copeland A."/>
            <person name="Barry K.W."/>
            <person name="Cichocki N."/>
            <person name="Veneault-Fourrey C."/>
            <person name="LaButti K."/>
            <person name="Lindquist E.A."/>
            <person name="Lipzen A."/>
            <person name="Lundell T."/>
            <person name="Morin E."/>
            <person name="Murat C."/>
            <person name="Riley R."/>
            <person name="Ohm R."/>
            <person name="Sun H."/>
            <person name="Tunlid A."/>
            <person name="Henrissat B."/>
            <person name="Grigoriev I.V."/>
            <person name="Hibbett D.S."/>
            <person name="Martin F."/>
        </authorList>
    </citation>
    <scope>NUCLEOTIDE SEQUENCE [LARGE SCALE GENOMIC DNA]</scope>
    <source>
        <strain evidence="2">UH-Slu-Lm8-n1</strain>
    </source>
</reference>
<dbReference type="InParanoid" id="A0A0D0A4Y8"/>
<name>A0A0D0A4Y8_9AGAM</name>
<organism evidence="1 2">
    <name type="scientific">Suillus luteus UH-Slu-Lm8-n1</name>
    <dbReference type="NCBI Taxonomy" id="930992"/>
    <lineage>
        <taxon>Eukaryota</taxon>
        <taxon>Fungi</taxon>
        <taxon>Dikarya</taxon>
        <taxon>Basidiomycota</taxon>
        <taxon>Agaricomycotina</taxon>
        <taxon>Agaricomycetes</taxon>
        <taxon>Agaricomycetidae</taxon>
        <taxon>Boletales</taxon>
        <taxon>Suillineae</taxon>
        <taxon>Suillaceae</taxon>
        <taxon>Suillus</taxon>
    </lineage>
</organism>
<keyword evidence="2" id="KW-1185">Reference proteome</keyword>